<name>A0A7S6P248_9PHYC</name>
<evidence type="ECO:0000313" key="1">
    <source>
        <dbReference type="EMBL" id="QOR60406.1"/>
    </source>
</evidence>
<accession>A0A7S6P248</accession>
<proteinExistence type="predicted"/>
<dbReference type="EMBL" id="MK522038">
    <property type="protein sequence ID" value="QOR60406.1"/>
    <property type="molecule type" value="Genomic_DNA"/>
</dbReference>
<sequence>MLILADFDKAYSTKPCNYERPICKAPECFVASYPPVAKVGDPEGKFYVNSSLLQPNRLAETKGPTTVRSEDFQCK</sequence>
<protein>
    <submittedName>
        <fullName evidence="1">Uncharacterized protein</fullName>
    </submittedName>
</protein>
<organism evidence="1">
    <name type="scientific">Bathycoccus sp. RCC716 virus 2</name>
    <dbReference type="NCBI Taxonomy" id="2530039"/>
    <lineage>
        <taxon>Viruses</taxon>
        <taxon>Varidnaviria</taxon>
        <taxon>Bamfordvirae</taxon>
        <taxon>Nucleocytoviricota</taxon>
        <taxon>Megaviricetes</taxon>
        <taxon>Algavirales</taxon>
        <taxon>Phycodnaviridae</taxon>
        <taxon>Prasinovirus</taxon>
    </lineage>
</organism>
<reference evidence="1" key="1">
    <citation type="submission" date="2019-02" db="EMBL/GenBank/DDBJ databases">
        <authorList>
            <person name="Bachy C."/>
            <person name="Yung C.-M."/>
            <person name="Roux S."/>
            <person name="Sullivan M.B."/>
            <person name="Worden A.Z."/>
        </authorList>
    </citation>
    <scope>NUCLEOTIDE SEQUENCE</scope>
    <source>
        <strain evidence="1">BII-V2</strain>
    </source>
</reference>